<dbReference type="InterPro" id="IPR035373">
    <property type="entry name" value="Melibiase/NAGA_C"/>
</dbReference>
<dbReference type="GeneID" id="100993066"/>
<feature type="chain" id="PRO_5015302652" description="Alpha-galactosidase" evidence="16">
    <location>
        <begin position="32"/>
        <end position="429"/>
    </location>
</feature>
<dbReference type="GO" id="GO:0016139">
    <property type="term" value="P:glycoside catabolic process"/>
    <property type="evidence" value="ECO:0007669"/>
    <property type="project" value="TreeGrafter"/>
</dbReference>
<dbReference type="PRINTS" id="PR00740">
    <property type="entry name" value="GLHYDRLASE27"/>
</dbReference>
<evidence type="ECO:0000256" key="9">
    <source>
        <dbReference type="ARBA" id="ARBA00023180"/>
    </source>
</evidence>
<evidence type="ECO:0000256" key="1">
    <source>
        <dbReference type="ARBA" id="ARBA00001255"/>
    </source>
</evidence>
<keyword evidence="6 15" id="KW-0378">Hydrolase</keyword>
<dbReference type="GO" id="GO:0005794">
    <property type="term" value="C:Golgi apparatus"/>
    <property type="evidence" value="ECO:0007669"/>
    <property type="project" value="Ensembl"/>
</dbReference>
<keyword evidence="8 15" id="KW-1015">Disulfide bond</keyword>
<evidence type="ECO:0000256" key="14">
    <source>
        <dbReference type="ARBA" id="ARBA00056170"/>
    </source>
</evidence>
<evidence type="ECO:0000256" key="4">
    <source>
        <dbReference type="ARBA" id="ARBA00011738"/>
    </source>
</evidence>
<keyword evidence="9" id="KW-0325">Glycoprotein</keyword>
<dbReference type="FunFam" id="3.20.20.70:FF:000070">
    <property type="entry name" value="Alpha-galactosidase"/>
    <property type="match status" value="1"/>
</dbReference>
<dbReference type="RefSeq" id="XP_003810459.1">
    <property type="nucleotide sequence ID" value="XM_003810411.5"/>
</dbReference>
<dbReference type="Proteomes" id="UP000240080">
    <property type="component" value="Chromosome X"/>
</dbReference>
<dbReference type="OMA" id="MTPTMGW"/>
<dbReference type="FunFam" id="2.60.40.1180:FF:000017">
    <property type="entry name" value="Alpha-galactosidase A"/>
    <property type="match status" value="1"/>
</dbReference>
<keyword evidence="19" id="KW-1185">Reference proteome</keyword>
<dbReference type="EMBL" id="AJFE02032312">
    <property type="status" value="NOT_ANNOTATED_CDS"/>
    <property type="molecule type" value="Genomic_DNA"/>
</dbReference>
<dbReference type="AlphaFoldDB" id="A0A2R9A2F5"/>
<dbReference type="EMBL" id="AJFE02032311">
    <property type="status" value="NOT_ANNOTATED_CDS"/>
    <property type="molecule type" value="Genomic_DNA"/>
</dbReference>
<dbReference type="GO" id="GO:0016020">
    <property type="term" value="C:membrane"/>
    <property type="evidence" value="ECO:0007669"/>
    <property type="project" value="GOC"/>
</dbReference>
<comment type="catalytic activity">
    <reaction evidence="12">
        <text>a globoside Gb3Cer + H2O = a beta-D-galactosyl-(1-&gt;4)-beta-D-glucosyl-(1&lt;-&gt;1)-ceramide + D-galactose</text>
        <dbReference type="Rhea" id="RHEA:48020"/>
        <dbReference type="ChEBI" id="CHEBI:4139"/>
        <dbReference type="ChEBI" id="CHEBI:15377"/>
        <dbReference type="ChEBI" id="CHEBI:79208"/>
        <dbReference type="ChEBI" id="CHEBI:88154"/>
    </reaction>
    <physiologicalReaction direction="left-to-right" evidence="12">
        <dbReference type="Rhea" id="RHEA:48021"/>
    </physiologicalReaction>
</comment>
<dbReference type="EC" id="3.2.1.-" evidence="15"/>
<dbReference type="PROSITE" id="PS00512">
    <property type="entry name" value="ALPHA_GALACTOSIDASE"/>
    <property type="match status" value="1"/>
</dbReference>
<evidence type="ECO:0000313" key="18">
    <source>
        <dbReference type="Ensembl" id="ENSPPAP00000011472.1"/>
    </source>
</evidence>
<comment type="function">
    <text evidence="14">Catalyzes the hydrolysis of glycosphingolipids and participates in their degradation in the lysosome.</text>
</comment>
<dbReference type="InterPro" id="IPR002241">
    <property type="entry name" value="Glyco_hydro_27"/>
</dbReference>
<reference evidence="18 19" key="1">
    <citation type="journal article" date="2012" name="Nature">
        <title>The bonobo genome compared with the chimpanzee and human genomes.</title>
        <authorList>
            <person name="Prufer K."/>
            <person name="Munch K."/>
            <person name="Hellmann I."/>
            <person name="Akagi K."/>
            <person name="Miller J.R."/>
            <person name="Walenz B."/>
            <person name="Koren S."/>
            <person name="Sutton G."/>
            <person name="Kodira C."/>
            <person name="Winer R."/>
            <person name="Knight J.R."/>
            <person name="Mullikin J.C."/>
            <person name="Meader S.J."/>
            <person name="Ponting C.P."/>
            <person name="Lunter G."/>
            <person name="Higashino S."/>
            <person name="Hobolth A."/>
            <person name="Dutheil J."/>
            <person name="Karakoc E."/>
            <person name="Alkan C."/>
            <person name="Sajjadian S."/>
            <person name="Catacchio C.R."/>
            <person name="Ventura M."/>
            <person name="Marques-Bonet T."/>
            <person name="Eichler E.E."/>
            <person name="Andre C."/>
            <person name="Atencia R."/>
            <person name="Mugisha L."/>
            <person name="Junhold J."/>
            <person name="Patterson N."/>
            <person name="Siebauer M."/>
            <person name="Good J.M."/>
            <person name="Fischer A."/>
            <person name="Ptak S.E."/>
            <person name="Lachmann M."/>
            <person name="Symer D.E."/>
            <person name="Mailund T."/>
            <person name="Schierup M.H."/>
            <person name="Andres A.M."/>
            <person name="Kelso J."/>
            <person name="Paabo S."/>
        </authorList>
    </citation>
    <scope>NUCLEOTIDE SEQUENCE [LARGE SCALE GENOMIC DNA]</scope>
</reference>
<evidence type="ECO:0000256" key="7">
    <source>
        <dbReference type="ARBA" id="ARBA00023098"/>
    </source>
</evidence>
<dbReference type="GO" id="GO:0046479">
    <property type="term" value="P:glycosphingolipid catabolic process"/>
    <property type="evidence" value="ECO:0007669"/>
    <property type="project" value="Ensembl"/>
</dbReference>
<comment type="subunit">
    <text evidence="4 15">Homodimer.</text>
</comment>
<evidence type="ECO:0000256" key="8">
    <source>
        <dbReference type="ARBA" id="ARBA00023157"/>
    </source>
</evidence>
<protein>
    <recommendedName>
        <fullName evidence="15">Alpha-galactosidase</fullName>
        <ecNumber evidence="15">3.2.1.-</ecNumber>
    </recommendedName>
</protein>
<name>A0A2R9A2F5_PANPA</name>
<dbReference type="Gene3D" id="2.60.40.1180">
    <property type="entry name" value="Golgi alpha-mannosidase II"/>
    <property type="match status" value="1"/>
</dbReference>
<comment type="catalytic activity">
    <reaction evidence="13">
        <text>a globoside Gb3Cer (d18:1(4E)) + H2O = a beta-D-Gal-(1-&gt;4)-beta-D-Glc-(1&lt;-&gt;1)-Cer(d18:1(4E)) + D-galactose</text>
        <dbReference type="Rhea" id="RHEA:21112"/>
        <dbReference type="ChEBI" id="CHEBI:4139"/>
        <dbReference type="ChEBI" id="CHEBI:15377"/>
        <dbReference type="ChEBI" id="CHEBI:17950"/>
        <dbReference type="ChEBI" id="CHEBI:18313"/>
    </reaction>
    <physiologicalReaction direction="left-to-right" evidence="13">
        <dbReference type="Rhea" id="RHEA:21113"/>
    </physiologicalReaction>
</comment>
<dbReference type="PANTHER" id="PTHR11452:SF14">
    <property type="entry name" value="ALPHA-GALACTOSIDASE A"/>
    <property type="match status" value="1"/>
</dbReference>
<sequence length="429" mass="48958">MQLRNPELHLGCALALRFLALFSWDIPWARALDNGLARTPTMGWLHWERFMCNLDCQEEPDSCISEKLFMEMAELMVSEGWKDAGYEYLCIDDCWMAPQRDSEGRLQADPQRFPHGIRQLANYVHSKGLKLGIYADVGNKTCAGFPGSFGYYDIDAQTFADWGVDLLKFDGCYCDSLENLADGYKHMSLALNRTGRSIVYSCEWPLYMWPFQKPNYTEIRQYCNHWRNFADIDDSWKSIKSILDWTSFNQERIVDVAGPGGWNDPDMLVIGNFGLSWNQQVTQMALWAIMAAPLFMSNDLRHISPQAKALLQDKDVIAINQDPLGKQGYQLRQADNFEVWERPLSGLAWAVAMINRQEIGGPRSYTIAVASLGKGVACNPACFITQLLPVKRKLGFYEWTSRLRSHINPTGTVLLQLENTMQMSLKDLL</sequence>
<evidence type="ECO:0000256" key="5">
    <source>
        <dbReference type="ARBA" id="ARBA00022729"/>
    </source>
</evidence>
<dbReference type="Pfam" id="PF16499">
    <property type="entry name" value="Melibiase_2"/>
    <property type="match status" value="1"/>
</dbReference>
<dbReference type="GO" id="GO:0042803">
    <property type="term" value="F:protein homodimerization activity"/>
    <property type="evidence" value="ECO:0007669"/>
    <property type="project" value="Ensembl"/>
</dbReference>
<dbReference type="Pfam" id="PF17450">
    <property type="entry name" value="Melibiase_2_C"/>
    <property type="match status" value="1"/>
</dbReference>
<dbReference type="CTD" id="2717"/>
<evidence type="ECO:0000256" key="3">
    <source>
        <dbReference type="ARBA" id="ARBA00009743"/>
    </source>
</evidence>
<dbReference type="InterPro" id="IPR013785">
    <property type="entry name" value="Aldolase_TIM"/>
</dbReference>
<dbReference type="CDD" id="cd14792">
    <property type="entry name" value="GH27"/>
    <property type="match status" value="1"/>
</dbReference>
<dbReference type="GO" id="GO:0004557">
    <property type="term" value="F:alpha-galactosidase activity"/>
    <property type="evidence" value="ECO:0007669"/>
    <property type="project" value="UniProtKB-EC"/>
</dbReference>
<feature type="domain" description="Alpha galactosidase A C-terminal" evidence="17">
    <location>
        <begin position="325"/>
        <end position="411"/>
    </location>
</feature>
<comment type="subcellular location">
    <subcellularLocation>
        <location evidence="2">Lysosome</location>
    </subcellularLocation>
</comment>
<evidence type="ECO:0000256" key="6">
    <source>
        <dbReference type="ARBA" id="ARBA00022801"/>
    </source>
</evidence>
<dbReference type="PANTHER" id="PTHR11452">
    <property type="entry name" value="ALPHA-GALACTOSIDASE/ALPHA-N-ACETYLGALACTOSAMINIDASE"/>
    <property type="match status" value="1"/>
</dbReference>
<evidence type="ECO:0000259" key="17">
    <source>
        <dbReference type="Pfam" id="PF17450"/>
    </source>
</evidence>
<comment type="catalytic activity">
    <reaction evidence="1">
        <text>Hydrolysis of terminal, non-reducing alpha-D-galactose residues in alpha-D-galactosides, including galactose oligosaccharides, galactomannans and galactolipids.</text>
        <dbReference type="EC" id="3.2.1.22"/>
    </reaction>
</comment>
<organism evidence="18 19">
    <name type="scientific">Pan paniscus</name>
    <name type="common">Pygmy chimpanzee</name>
    <name type="synonym">Bonobo</name>
    <dbReference type="NCBI Taxonomy" id="9597"/>
    <lineage>
        <taxon>Eukaryota</taxon>
        <taxon>Metazoa</taxon>
        <taxon>Chordata</taxon>
        <taxon>Craniata</taxon>
        <taxon>Vertebrata</taxon>
        <taxon>Euteleostomi</taxon>
        <taxon>Mammalia</taxon>
        <taxon>Eutheria</taxon>
        <taxon>Euarchontoglires</taxon>
        <taxon>Primates</taxon>
        <taxon>Haplorrhini</taxon>
        <taxon>Catarrhini</taxon>
        <taxon>Hominidae</taxon>
        <taxon>Pan</taxon>
    </lineage>
</organism>
<dbReference type="SMR" id="A0A2R9A2F5"/>
<keyword evidence="7" id="KW-0443">Lipid metabolism</keyword>
<dbReference type="InterPro" id="IPR017853">
    <property type="entry name" value="GH"/>
</dbReference>
<dbReference type="STRING" id="9597.ENSPPAP00000011472"/>
<evidence type="ECO:0000256" key="13">
    <source>
        <dbReference type="ARBA" id="ARBA00051382"/>
    </source>
</evidence>
<evidence type="ECO:0000256" key="12">
    <source>
        <dbReference type="ARBA" id="ARBA00051267"/>
    </source>
</evidence>
<keyword evidence="5 16" id="KW-0732">Signal</keyword>
<feature type="signal peptide" evidence="16">
    <location>
        <begin position="1"/>
        <end position="31"/>
    </location>
</feature>
<dbReference type="GO" id="GO:0005102">
    <property type="term" value="F:signaling receptor binding"/>
    <property type="evidence" value="ECO:0007669"/>
    <property type="project" value="Ensembl"/>
</dbReference>
<dbReference type="GO" id="GO:0009311">
    <property type="term" value="P:oligosaccharide metabolic process"/>
    <property type="evidence" value="ECO:0007669"/>
    <property type="project" value="Ensembl"/>
</dbReference>
<evidence type="ECO:0000256" key="10">
    <source>
        <dbReference type="ARBA" id="ARBA00023228"/>
    </source>
</evidence>
<dbReference type="SUPFAM" id="SSF51011">
    <property type="entry name" value="Glycosyl hydrolase domain"/>
    <property type="match status" value="1"/>
</dbReference>
<keyword evidence="10" id="KW-0458">Lysosome</keyword>
<comment type="similarity">
    <text evidence="3 15">Belongs to the glycosyl hydrolase 27 family.</text>
</comment>
<proteinExistence type="inferred from homology"/>
<dbReference type="SUPFAM" id="SSF51445">
    <property type="entry name" value="(Trans)glycosidases"/>
    <property type="match status" value="1"/>
</dbReference>
<dbReference type="InterPro" id="IPR000111">
    <property type="entry name" value="Glyco_hydro_27/36_CS"/>
</dbReference>
<dbReference type="Ensembl" id="ENSPPAT00000034130.1">
    <property type="protein sequence ID" value="ENSPPAP00000011472.1"/>
    <property type="gene ID" value="ENSPPAG00000028937.1"/>
</dbReference>
<dbReference type="GeneTree" id="ENSGT00390000008751"/>
<dbReference type="EMBL" id="AJFE02032313">
    <property type="status" value="NOT_ANNOTATED_CDS"/>
    <property type="molecule type" value="Genomic_DNA"/>
</dbReference>
<evidence type="ECO:0000256" key="15">
    <source>
        <dbReference type="RuleBase" id="RU361168"/>
    </source>
</evidence>
<dbReference type="Gene3D" id="3.20.20.70">
    <property type="entry name" value="Aldolase class I"/>
    <property type="match status" value="1"/>
</dbReference>
<reference evidence="18" key="2">
    <citation type="submission" date="2025-08" db="UniProtKB">
        <authorList>
            <consortium name="Ensembl"/>
        </authorList>
    </citation>
    <scope>IDENTIFICATION</scope>
</reference>
<evidence type="ECO:0000256" key="11">
    <source>
        <dbReference type="ARBA" id="ARBA00023295"/>
    </source>
</evidence>
<accession>A0A2R9A2F5</accession>
<keyword evidence="11 15" id="KW-0326">Glycosidase</keyword>
<dbReference type="GO" id="GO:0005576">
    <property type="term" value="C:extracellular region"/>
    <property type="evidence" value="ECO:0007669"/>
    <property type="project" value="Ensembl"/>
</dbReference>
<dbReference type="InterPro" id="IPR013780">
    <property type="entry name" value="Glyco_hydro_b"/>
</dbReference>
<gene>
    <name evidence="18" type="primary">GLA</name>
</gene>
<evidence type="ECO:0000256" key="16">
    <source>
        <dbReference type="SAM" id="SignalP"/>
    </source>
</evidence>
<dbReference type="GO" id="GO:0005764">
    <property type="term" value="C:lysosome"/>
    <property type="evidence" value="ECO:0007669"/>
    <property type="project" value="UniProtKB-SubCell"/>
</dbReference>
<dbReference type="KEGG" id="pps:100993066"/>
<dbReference type="Bgee" id="ENSPPAG00000028937">
    <property type="expression patterns" value="Expressed in placenta and 6 other cell types or tissues"/>
</dbReference>
<evidence type="ECO:0000256" key="2">
    <source>
        <dbReference type="ARBA" id="ARBA00004371"/>
    </source>
</evidence>
<evidence type="ECO:0000313" key="19">
    <source>
        <dbReference type="Proteomes" id="UP000240080"/>
    </source>
</evidence>
<reference evidence="18" key="3">
    <citation type="submission" date="2025-09" db="UniProtKB">
        <authorList>
            <consortium name="Ensembl"/>
        </authorList>
    </citation>
    <scope>IDENTIFICATION</scope>
</reference>